<protein>
    <recommendedName>
        <fullName evidence="3">Outer membrane protein beta-barrel domain-containing protein</fullName>
    </recommendedName>
</protein>
<dbReference type="EMBL" id="JACXAC010000005">
    <property type="protein sequence ID" value="MBD2723477.1"/>
    <property type="molecule type" value="Genomic_DNA"/>
</dbReference>
<dbReference type="RefSeq" id="WP_190926218.1">
    <property type="nucleotide sequence ID" value="NZ_JACXAC010000005.1"/>
</dbReference>
<evidence type="ECO:0000313" key="2">
    <source>
        <dbReference type="Proteomes" id="UP000606003"/>
    </source>
</evidence>
<comment type="caution">
    <text evidence="1">The sequence shown here is derived from an EMBL/GenBank/DDBJ whole genome shotgun (WGS) entry which is preliminary data.</text>
</comment>
<name>A0ABR8JVZ1_9BACT</name>
<keyword evidence="2" id="KW-1185">Reference proteome</keyword>
<proteinExistence type="predicted"/>
<accession>A0ABR8JVZ1</accession>
<reference evidence="1 2" key="1">
    <citation type="submission" date="2020-09" db="EMBL/GenBank/DDBJ databases">
        <authorList>
            <person name="Kim M.K."/>
        </authorList>
    </citation>
    <scope>NUCLEOTIDE SEQUENCE [LARGE SCALE GENOMIC DNA]</scope>
    <source>
        <strain evidence="1 2">BT189</strain>
    </source>
</reference>
<evidence type="ECO:0000313" key="1">
    <source>
        <dbReference type="EMBL" id="MBD2723477.1"/>
    </source>
</evidence>
<dbReference type="Proteomes" id="UP000606003">
    <property type="component" value="Unassembled WGS sequence"/>
</dbReference>
<evidence type="ECO:0008006" key="3">
    <source>
        <dbReference type="Google" id="ProtNLM"/>
    </source>
</evidence>
<organism evidence="1 2">
    <name type="scientific">Hymenobacter armeniacus</name>
    <dbReference type="NCBI Taxonomy" id="2771358"/>
    <lineage>
        <taxon>Bacteria</taxon>
        <taxon>Pseudomonadati</taxon>
        <taxon>Bacteroidota</taxon>
        <taxon>Cytophagia</taxon>
        <taxon>Cytophagales</taxon>
        <taxon>Hymenobacteraceae</taxon>
        <taxon>Hymenobacter</taxon>
    </lineage>
</organism>
<sequence length="601" mass="64153">MMEEPEENRLDHSLRDKFEDFSLEPSAPVWAGIEQRIGAPAPAPKRPRRPLPLPLLFGLVALLSGLAGWLLPHGPARERQVAAVAPVAPRAGAAAASAAQQPLRRAQTANVTATDAAKQESLAQPTSMAALEVANGTVTTSATTRFGAARGRGYSTSSSLAAQPYTRRSVPTANIPGALATDRQLMGPPVAIARRDSAAPRETAVARAAAAGAALVAIADSTPATLRPLAALERQVLVQLPSTATLQPGTPPAGSRAALLLSLRAERAELLRLQRRTDSTLLALGDLPGAPKADVAAASPAPADTARPRPLAHRWSLLLTATPEQNTLGLQGPEGDSLTALRRNHETGRAGLSAALLAEYRLTPRLSVGGGVGFSTFGANLRITTKNTEVLVKYDTTTTRTTTFFTSTNRTYSVRIIQIPQLNPVFNPSGQVISYDTVYVPRQDTVFTTTVQRDSTHAVRRTITPLISKKETLSSKLLQPNYRFFTVPVLLRYRLTPGTGRWWADVSAGAQLQFFLGGTQVVTDDGETFRSETIRAGEGPFRRLNVALSGSLALNYALTNRLSVSVAPSLRWQALSLYKPETGLRQQPTATGLMFGVRFGL</sequence>
<gene>
    <name evidence="1" type="ORF">IC234_15210</name>
</gene>